<dbReference type="PANTHER" id="PTHR43537">
    <property type="entry name" value="TRANSCRIPTIONAL REGULATOR, GNTR FAMILY"/>
    <property type="match status" value="1"/>
</dbReference>
<dbReference type="Gene3D" id="1.20.120.530">
    <property type="entry name" value="GntR ligand-binding domain-like"/>
    <property type="match status" value="1"/>
</dbReference>
<dbReference type="InterPro" id="IPR011711">
    <property type="entry name" value="GntR_C"/>
</dbReference>
<keyword evidence="1" id="KW-0805">Transcription regulation</keyword>
<accession>A0ABU7TQR9</accession>
<dbReference type="Proteomes" id="UP001355206">
    <property type="component" value="Unassembled WGS sequence"/>
</dbReference>
<dbReference type="SMART" id="SM00895">
    <property type="entry name" value="FCD"/>
    <property type="match status" value="1"/>
</dbReference>
<keyword evidence="6" id="KW-1185">Reference proteome</keyword>
<evidence type="ECO:0000313" key="5">
    <source>
        <dbReference type="EMBL" id="MEE7492174.1"/>
    </source>
</evidence>
<dbReference type="InterPro" id="IPR036388">
    <property type="entry name" value="WH-like_DNA-bd_sf"/>
</dbReference>
<dbReference type="PRINTS" id="PR00035">
    <property type="entry name" value="HTHGNTR"/>
</dbReference>
<dbReference type="Gene3D" id="1.10.10.10">
    <property type="entry name" value="Winged helix-like DNA-binding domain superfamily/Winged helix DNA-binding domain"/>
    <property type="match status" value="1"/>
</dbReference>
<dbReference type="InterPro" id="IPR008920">
    <property type="entry name" value="TF_FadR/GntR_C"/>
</dbReference>
<evidence type="ECO:0000256" key="3">
    <source>
        <dbReference type="ARBA" id="ARBA00023163"/>
    </source>
</evidence>
<evidence type="ECO:0000256" key="1">
    <source>
        <dbReference type="ARBA" id="ARBA00023015"/>
    </source>
</evidence>
<feature type="domain" description="HTH gntR-type" evidence="4">
    <location>
        <begin position="2"/>
        <end position="70"/>
    </location>
</feature>
<dbReference type="SMART" id="SM00345">
    <property type="entry name" value="HTH_GNTR"/>
    <property type="match status" value="1"/>
</dbReference>
<comment type="caution">
    <text evidence="5">The sequence shown here is derived from an EMBL/GenBank/DDBJ whole genome shotgun (WGS) entry which is preliminary data.</text>
</comment>
<dbReference type="SUPFAM" id="SSF46785">
    <property type="entry name" value="Winged helix' DNA-binding domain"/>
    <property type="match status" value="1"/>
</dbReference>
<dbReference type="SUPFAM" id="SSF48008">
    <property type="entry name" value="GntR ligand-binding domain-like"/>
    <property type="match status" value="1"/>
</dbReference>
<dbReference type="Pfam" id="PF07729">
    <property type="entry name" value="FCD"/>
    <property type="match status" value="1"/>
</dbReference>
<keyword evidence="3" id="KW-0804">Transcription</keyword>
<gene>
    <name evidence="5" type="ORF">MOTC310_17505</name>
</gene>
<keyword evidence="2" id="KW-0238">DNA-binding</keyword>
<evidence type="ECO:0000259" key="4">
    <source>
        <dbReference type="PROSITE" id="PS50949"/>
    </source>
</evidence>
<protein>
    <submittedName>
        <fullName evidence="5">GntR family transcriptional regulator</fullName>
    </submittedName>
</protein>
<dbReference type="InterPro" id="IPR000524">
    <property type="entry name" value="Tscrpt_reg_HTH_GntR"/>
</dbReference>
<reference evidence="5 6" key="1">
    <citation type="journal article" date="2012" name="Genet. Mol. Biol.">
        <title>Analysis of 16S rRNA and mxaF genes revealing insights into Methylobacterium niche-specific plant association.</title>
        <authorList>
            <person name="Dourado M.N."/>
            <person name="Andreote F.D."/>
            <person name="Dini-Andreote F."/>
            <person name="Conti R."/>
            <person name="Araujo J.M."/>
            <person name="Araujo W.L."/>
        </authorList>
    </citation>
    <scope>NUCLEOTIDE SEQUENCE [LARGE SCALE GENOMIC DNA]</scope>
    <source>
        <strain evidence="5 6">TC3-10</strain>
    </source>
</reference>
<sequence>MDSDAAPVLTLLQAYLAKTRLPADGRLPPERVLAEALGTSRGELRKALAVMETDGQLWRHVGKGTFLGSRPLAAIDEVAALATRAAPRDLVQARLVVEPELAALAALRASTAQVAALSEALRASRAPGQTWRGYELQDARLHREVALAAENPLLLFLYDHLAAIRRVMTWDRPRSGGDGPPADHPSFAEHDRIVAAIAARDPAAARREMAAHVTTVHAAMAPA</sequence>
<organism evidence="5 6">
    <name type="scientific">Methylobacterium oryzae</name>
    <dbReference type="NCBI Taxonomy" id="334852"/>
    <lineage>
        <taxon>Bacteria</taxon>
        <taxon>Pseudomonadati</taxon>
        <taxon>Pseudomonadota</taxon>
        <taxon>Alphaproteobacteria</taxon>
        <taxon>Hyphomicrobiales</taxon>
        <taxon>Methylobacteriaceae</taxon>
        <taxon>Methylobacterium</taxon>
    </lineage>
</organism>
<name>A0ABU7TQR9_9HYPH</name>
<dbReference type="InterPro" id="IPR036390">
    <property type="entry name" value="WH_DNA-bd_sf"/>
</dbReference>
<proteinExistence type="predicted"/>
<evidence type="ECO:0000313" key="6">
    <source>
        <dbReference type="Proteomes" id="UP001355206"/>
    </source>
</evidence>
<dbReference type="RefSeq" id="WP_331302719.1">
    <property type="nucleotide sequence ID" value="NZ_MLCA01000008.1"/>
</dbReference>
<dbReference type="Pfam" id="PF00392">
    <property type="entry name" value="GntR"/>
    <property type="match status" value="1"/>
</dbReference>
<evidence type="ECO:0000256" key="2">
    <source>
        <dbReference type="ARBA" id="ARBA00023125"/>
    </source>
</evidence>
<dbReference type="PANTHER" id="PTHR43537:SF51">
    <property type="entry name" value="HTH-TYPE TRANSCRIPTIONAL REGULATOR LGOR-RELATED"/>
    <property type="match status" value="1"/>
</dbReference>
<dbReference type="PROSITE" id="PS50949">
    <property type="entry name" value="HTH_GNTR"/>
    <property type="match status" value="1"/>
</dbReference>
<dbReference type="EMBL" id="MLCA01000008">
    <property type="protein sequence ID" value="MEE7492174.1"/>
    <property type="molecule type" value="Genomic_DNA"/>
</dbReference>